<reference evidence="8 9" key="1">
    <citation type="journal article" date="2018" name="Mol. Genet. Genomics">
        <title>The red deer Cervus elaphus genome CerEla1.0: sequencing, annotating, genes, and chromosomes.</title>
        <authorList>
            <person name="Bana N.A."/>
            <person name="Nyiri A."/>
            <person name="Nagy J."/>
            <person name="Frank K."/>
            <person name="Nagy T."/>
            <person name="Steger V."/>
            <person name="Schiller M."/>
            <person name="Lakatos P."/>
            <person name="Sugar L."/>
            <person name="Horn P."/>
            <person name="Barta E."/>
            <person name="Orosz L."/>
        </authorList>
    </citation>
    <scope>NUCLEOTIDE SEQUENCE [LARGE SCALE GENOMIC DNA]</scope>
    <source>
        <strain evidence="8">Hungarian</strain>
    </source>
</reference>
<protein>
    <recommendedName>
        <fullName evidence="7">C2H2-type domain-containing protein</fullName>
    </recommendedName>
</protein>
<dbReference type="PROSITE" id="PS01233">
    <property type="entry name" value="UROCANASE"/>
    <property type="match status" value="1"/>
</dbReference>
<dbReference type="PANTHER" id="PTHR12216:SF3">
    <property type="entry name" value="UROCANATE HYDRATASE"/>
    <property type="match status" value="1"/>
</dbReference>
<dbReference type="InterPro" id="IPR035085">
    <property type="entry name" value="Urocanase_Rossmann-like"/>
</dbReference>
<name>A0A212C8T7_CEREH</name>
<sequence length="609" mass="66748">MASDPTAFKGLVQESLRRHVSAINRLAREHFFFWDYGNAFLLEAQRAGADVGKPGANRTEFRYPSYVQHIMGDIFSQGFGPFRWVCTSGDPQDLAVTDRLATSALEGIVAGGGEAADAGVRVAPLPGSARSLDAPQVVGSQARILYSDQKGRVAIAMAFNQAIARGELKAPVVLSRDHHDVSGTDSPFRETSNIYDGSAFCADMAVQNFVGDAFRGATWVALHNGGGVGWGEVINGGFGLVLDGTEDAERKARRVLSWDVANGVARRCWSGSPKAYEVICQTMREDSGVAVTLPHAVADERCALAFAKKHQLQVHLLTHGSGQGRRPFKCPLDGCGWAFTTSYKLKRHLQSHDKLRPFGCPVGGCGKKFTTVYNLKAHMRAHEQESLFKCEVCAERFPTHAKLSSHQRSHFEPERPYKCDFPGCEKTFITVSALFSHNRAHFREQELFSCSFPGCSKQYDKACRLKIHLRSHTGERPFICDSDSCGWTFTSMSKLLRHKRKHDDDRRFPCPVEGCGKSFTRAEHLKGHSVTHLGTKPFACPVEGGCERPHGRLAPRVDASEVPRGPGWGGSAGLRRGRVSWEQSASKAGPESDSWTRARGCGSAESPLV</sequence>
<dbReference type="Pfam" id="PF01175">
    <property type="entry name" value="Urocanase"/>
    <property type="match status" value="1"/>
</dbReference>
<evidence type="ECO:0000256" key="6">
    <source>
        <dbReference type="SAM" id="MobiDB-lite"/>
    </source>
</evidence>
<dbReference type="InterPro" id="IPR035401">
    <property type="entry name" value="Urocanase_C"/>
</dbReference>
<evidence type="ECO:0000313" key="8">
    <source>
        <dbReference type="EMBL" id="OWK02390.1"/>
    </source>
</evidence>
<dbReference type="PROSITE" id="PS50157">
    <property type="entry name" value="ZINC_FINGER_C2H2_2"/>
    <property type="match status" value="7"/>
</dbReference>
<evidence type="ECO:0000256" key="4">
    <source>
        <dbReference type="ARBA" id="ARBA00022833"/>
    </source>
</evidence>
<dbReference type="Gene3D" id="3.30.160.60">
    <property type="entry name" value="Classic Zinc Finger"/>
    <property type="match status" value="7"/>
</dbReference>
<feature type="domain" description="C2H2-type" evidence="7">
    <location>
        <begin position="328"/>
        <end position="357"/>
    </location>
</feature>
<dbReference type="InterPro" id="IPR036236">
    <property type="entry name" value="Znf_C2H2_sf"/>
</dbReference>
<feature type="domain" description="C2H2-type" evidence="7">
    <location>
        <begin position="417"/>
        <end position="446"/>
    </location>
</feature>
<feature type="domain" description="C2H2-type" evidence="7">
    <location>
        <begin position="388"/>
        <end position="415"/>
    </location>
</feature>
<evidence type="ECO:0000256" key="2">
    <source>
        <dbReference type="ARBA" id="ARBA00022737"/>
    </source>
</evidence>
<dbReference type="InterPro" id="IPR023637">
    <property type="entry name" value="Urocanase-like"/>
</dbReference>
<dbReference type="GO" id="GO:0008270">
    <property type="term" value="F:zinc ion binding"/>
    <property type="evidence" value="ECO:0007669"/>
    <property type="project" value="UniProtKB-KW"/>
</dbReference>
<dbReference type="FunFam" id="3.30.160.60:FF:001192">
    <property type="entry name" value="ZXD family zinc finger C"/>
    <property type="match status" value="1"/>
</dbReference>
<dbReference type="InterPro" id="IPR013087">
    <property type="entry name" value="Znf_C2H2_type"/>
</dbReference>
<dbReference type="AlphaFoldDB" id="A0A212C8T7"/>
<dbReference type="Pfam" id="PF00096">
    <property type="entry name" value="zf-C2H2"/>
    <property type="match status" value="5"/>
</dbReference>
<dbReference type="InterPro" id="IPR036190">
    <property type="entry name" value="Urocanase_sf"/>
</dbReference>
<gene>
    <name evidence="8" type="ORF">Celaphus_00010695</name>
</gene>
<feature type="domain" description="C2H2-type" evidence="7">
    <location>
        <begin position="448"/>
        <end position="477"/>
    </location>
</feature>
<evidence type="ECO:0000256" key="3">
    <source>
        <dbReference type="ARBA" id="ARBA00022771"/>
    </source>
</evidence>
<dbReference type="FunFam" id="3.30.160.60:FF:000125">
    <property type="entry name" value="Putative zinc finger protein 143"/>
    <property type="match status" value="1"/>
</dbReference>
<dbReference type="FunFam" id="3.30.160.60:FF:000257">
    <property type="entry name" value="ZXD family zinc finger C"/>
    <property type="match status" value="3"/>
</dbReference>
<dbReference type="OrthoDB" id="194468at2759"/>
<accession>A0A212C8T7</accession>
<evidence type="ECO:0000259" key="7">
    <source>
        <dbReference type="PROSITE" id="PS50157"/>
    </source>
</evidence>
<dbReference type="PROSITE" id="PS00028">
    <property type="entry name" value="ZINC_FINGER_C2H2_1"/>
    <property type="match status" value="7"/>
</dbReference>
<evidence type="ECO:0000256" key="1">
    <source>
        <dbReference type="ARBA" id="ARBA00022723"/>
    </source>
</evidence>
<keyword evidence="9" id="KW-1185">Reference proteome</keyword>
<feature type="domain" description="C2H2-type" evidence="7">
    <location>
        <begin position="508"/>
        <end position="537"/>
    </location>
</feature>
<evidence type="ECO:0000313" key="9">
    <source>
        <dbReference type="Proteomes" id="UP000242450"/>
    </source>
</evidence>
<dbReference type="SUPFAM" id="SSF111326">
    <property type="entry name" value="Urocanase"/>
    <property type="match status" value="1"/>
</dbReference>
<feature type="region of interest" description="Disordered" evidence="6">
    <location>
        <begin position="551"/>
        <end position="609"/>
    </location>
</feature>
<dbReference type="Gene3D" id="3.40.1770.10">
    <property type="entry name" value="Urocanase superfamily"/>
    <property type="match status" value="1"/>
</dbReference>
<evidence type="ECO:0000256" key="5">
    <source>
        <dbReference type="PROSITE-ProRule" id="PRU00042"/>
    </source>
</evidence>
<organism evidence="8 9">
    <name type="scientific">Cervus elaphus hippelaphus</name>
    <name type="common">European red deer</name>
    <dbReference type="NCBI Taxonomy" id="46360"/>
    <lineage>
        <taxon>Eukaryota</taxon>
        <taxon>Metazoa</taxon>
        <taxon>Chordata</taxon>
        <taxon>Craniata</taxon>
        <taxon>Vertebrata</taxon>
        <taxon>Euteleostomi</taxon>
        <taxon>Mammalia</taxon>
        <taxon>Eutheria</taxon>
        <taxon>Laurasiatheria</taxon>
        <taxon>Artiodactyla</taxon>
        <taxon>Ruminantia</taxon>
        <taxon>Pecora</taxon>
        <taxon>Cervidae</taxon>
        <taxon>Cervinae</taxon>
        <taxon>Cervus</taxon>
    </lineage>
</organism>
<dbReference type="SMART" id="SM00355">
    <property type="entry name" value="ZnF_C2H2"/>
    <property type="match status" value="8"/>
</dbReference>
<comment type="caution">
    <text evidence="8">The sequence shown here is derived from an EMBL/GenBank/DDBJ whole genome shotgun (WGS) entry which is preliminary data.</text>
</comment>
<keyword evidence="4" id="KW-0862">Zinc</keyword>
<keyword evidence="1" id="KW-0479">Metal-binding</keyword>
<dbReference type="InterPro" id="IPR023636">
    <property type="entry name" value="Urocanase_CS"/>
</dbReference>
<dbReference type="SUPFAM" id="SSF57667">
    <property type="entry name" value="beta-beta-alpha zinc fingers"/>
    <property type="match status" value="5"/>
</dbReference>
<dbReference type="Pfam" id="PF17392">
    <property type="entry name" value="Urocanase_C"/>
    <property type="match status" value="1"/>
</dbReference>
<proteinExistence type="predicted"/>
<dbReference type="FunFam" id="3.40.1770.10:FF:000003">
    <property type="entry name" value="Urocanate hydratase 1"/>
    <property type="match status" value="1"/>
</dbReference>
<dbReference type="GO" id="GO:0016153">
    <property type="term" value="F:urocanate hydratase activity"/>
    <property type="evidence" value="ECO:0007669"/>
    <property type="project" value="InterPro"/>
</dbReference>
<feature type="domain" description="C2H2-type" evidence="7">
    <location>
        <begin position="358"/>
        <end position="387"/>
    </location>
</feature>
<keyword evidence="2" id="KW-0677">Repeat</keyword>
<dbReference type="PANTHER" id="PTHR12216">
    <property type="entry name" value="UROCANATE HYDRATASE"/>
    <property type="match status" value="1"/>
</dbReference>
<keyword evidence="3 5" id="KW-0863">Zinc-finger</keyword>
<dbReference type="Proteomes" id="UP000242450">
    <property type="component" value="Chromosome 24"/>
</dbReference>
<feature type="domain" description="C2H2-type" evidence="7">
    <location>
        <begin position="478"/>
        <end position="507"/>
    </location>
</feature>
<dbReference type="EMBL" id="MKHE01000024">
    <property type="protein sequence ID" value="OWK02390.1"/>
    <property type="molecule type" value="Genomic_DNA"/>
</dbReference>
<dbReference type="GO" id="GO:0006548">
    <property type="term" value="P:L-histidine catabolic process"/>
    <property type="evidence" value="ECO:0007669"/>
    <property type="project" value="TreeGrafter"/>
</dbReference>
<dbReference type="FunFam" id="3.30.160.60:FF:000543">
    <property type="entry name" value="Zinc finger protein 384 like"/>
    <property type="match status" value="1"/>
</dbReference>